<dbReference type="FunFam" id="1.10.275.10:FF:000005">
    <property type="entry name" value="Histidine ammonia-lyase"/>
    <property type="match status" value="1"/>
</dbReference>
<keyword evidence="4 6" id="KW-0456">Lyase</keyword>
<protein>
    <recommendedName>
        <fullName evidence="2 6">Histidine ammonia-lyase</fullName>
        <shortName evidence="6">Histidase</shortName>
        <ecNumber evidence="2 6">4.3.1.3</ecNumber>
    </recommendedName>
</protein>
<dbReference type="Gene3D" id="1.10.275.10">
    <property type="entry name" value="Fumarase/aspartase (N-terminal domain)"/>
    <property type="match status" value="1"/>
</dbReference>
<keyword evidence="6" id="KW-0963">Cytoplasm</keyword>
<comment type="subcellular location">
    <subcellularLocation>
        <location evidence="6 9">Cytoplasm</location>
    </subcellularLocation>
</comment>
<dbReference type="Pfam" id="PF00221">
    <property type="entry name" value="Lyase_aromatic"/>
    <property type="match status" value="1"/>
</dbReference>
<evidence type="ECO:0000313" key="10">
    <source>
        <dbReference type="EMBL" id="RAL21155.1"/>
    </source>
</evidence>
<dbReference type="InterPro" id="IPR005921">
    <property type="entry name" value="HutH"/>
</dbReference>
<dbReference type="NCBIfam" id="NF006871">
    <property type="entry name" value="PRK09367.1"/>
    <property type="match status" value="1"/>
</dbReference>
<comment type="PTM">
    <text evidence="6">Contains an active site 4-methylidene-imidazol-5-one (MIO), which is formed autocatalytically by cyclization and dehydration of residues Ala-Ser-Gly.</text>
</comment>
<accession>A0A328C7P3</accession>
<proteinExistence type="inferred from homology"/>
<name>A0A328C7P3_9DELT</name>
<dbReference type="InterPro" id="IPR008948">
    <property type="entry name" value="L-Aspartase-like"/>
</dbReference>
<dbReference type="FunFam" id="1.20.200.10:FF:000003">
    <property type="entry name" value="Histidine ammonia-lyase"/>
    <property type="match status" value="1"/>
</dbReference>
<dbReference type="HAMAP" id="MF_00229">
    <property type="entry name" value="His_ammonia_lyase"/>
    <property type="match status" value="1"/>
</dbReference>
<dbReference type="AlphaFoldDB" id="A0A328C7P3"/>
<dbReference type="EC" id="4.3.1.3" evidence="2 6"/>
<evidence type="ECO:0000313" key="11">
    <source>
        <dbReference type="Proteomes" id="UP000249169"/>
    </source>
</evidence>
<evidence type="ECO:0000256" key="6">
    <source>
        <dbReference type="HAMAP-Rule" id="MF_00229"/>
    </source>
</evidence>
<dbReference type="Gene3D" id="1.20.200.10">
    <property type="entry name" value="Fumarase/aspartase (Central domain)"/>
    <property type="match status" value="1"/>
</dbReference>
<evidence type="ECO:0000256" key="4">
    <source>
        <dbReference type="ARBA" id="ARBA00023239"/>
    </source>
</evidence>
<comment type="caution">
    <text evidence="10">The sequence shown here is derived from an EMBL/GenBank/DDBJ whole genome shotgun (WGS) entry which is preliminary data.</text>
</comment>
<dbReference type="GO" id="GO:0019557">
    <property type="term" value="P:L-histidine catabolic process to glutamate and formate"/>
    <property type="evidence" value="ECO:0007669"/>
    <property type="project" value="UniProtKB-UniPathway"/>
</dbReference>
<evidence type="ECO:0000256" key="7">
    <source>
        <dbReference type="RuleBase" id="RU003954"/>
    </source>
</evidence>
<dbReference type="GO" id="GO:0005737">
    <property type="term" value="C:cytoplasm"/>
    <property type="evidence" value="ECO:0007669"/>
    <property type="project" value="UniProtKB-SubCell"/>
</dbReference>
<dbReference type="Proteomes" id="UP000249169">
    <property type="component" value="Unassembled WGS sequence"/>
</dbReference>
<organism evidence="10 11">
    <name type="scientific">Lujinxingia litoralis</name>
    <dbReference type="NCBI Taxonomy" id="2211119"/>
    <lineage>
        <taxon>Bacteria</taxon>
        <taxon>Deltaproteobacteria</taxon>
        <taxon>Bradymonadales</taxon>
        <taxon>Lujinxingiaceae</taxon>
        <taxon>Lujinxingia</taxon>
    </lineage>
</organism>
<dbReference type="PROSITE" id="PS00488">
    <property type="entry name" value="PAL_HISTIDASE"/>
    <property type="match status" value="1"/>
</dbReference>
<dbReference type="EMBL" id="QHKO01000006">
    <property type="protein sequence ID" value="RAL21155.1"/>
    <property type="molecule type" value="Genomic_DNA"/>
</dbReference>
<evidence type="ECO:0000256" key="1">
    <source>
        <dbReference type="ARBA" id="ARBA00005113"/>
    </source>
</evidence>
<dbReference type="InterPro" id="IPR024083">
    <property type="entry name" value="Fumarase/histidase_N"/>
</dbReference>
<dbReference type="UniPathway" id="UPA00379">
    <property type="reaction ID" value="UER00549"/>
</dbReference>
<sequence length="525" mass="56629">MVDAVVLGQRLLNLEDIEDVVYHRKPVELAPEAIVRIDEAAAFVRQMAQSGKAVYGVTTGFGANRDQVIRPEDAERLQVNLIMSHACGVGPALDVDVVRAMMLLRINALAQGNSGIRASTLQVLIEMLNRGVHPIVPELGSVGASGDLCPLAHMCLPMIGLGEVQIEGVTYTAEEGMSRAGLEPVRLTYKEGLALLNGTQAMTALGVVVALSFRPLLDCADAIGAMSLEAVGGRMEALDPRIHAIRRRPGQMLSASHVRYMLEGSELAGAAPGTVEGKVEYVQDSYCLRCMPQVHGASRDVLDHVINVLMTEANAVTDNPLVFVPDAFQEGAILSGGNFHGEPVAMALDYLKLAIAELGSISERRSAKLTDKYFSEGLPAFLVNEPGLNSGMMIPQYVAAALVSENKSQSHPASVDSIPTSANMEDHVSMGMHAGLHAYRIMTNVERVLAIEYLIAGQALDLREGYALGKRTRQALKSLRQKVSFMSEDRVLYTDINHATELIRRGIPADCLVDYETDHEAILGE</sequence>
<comment type="similarity">
    <text evidence="6 7">Belongs to the PAL/histidase family.</text>
</comment>
<reference evidence="10 11" key="1">
    <citation type="submission" date="2018-05" db="EMBL/GenBank/DDBJ databases">
        <title>Lujinxingia marina gen. nov. sp. nov., a new facultative anaerobic member of the class Deltaproteobacteria, and proposal of Lujinxingaceae fam. nov.</title>
        <authorList>
            <person name="Li C.-M."/>
        </authorList>
    </citation>
    <scope>NUCLEOTIDE SEQUENCE [LARGE SCALE GENOMIC DNA]</scope>
    <source>
        <strain evidence="10 11">B210</strain>
    </source>
</reference>
<dbReference type="PANTHER" id="PTHR10362">
    <property type="entry name" value="HISTIDINE AMMONIA-LYASE"/>
    <property type="match status" value="1"/>
</dbReference>
<evidence type="ECO:0000256" key="8">
    <source>
        <dbReference type="RuleBase" id="RU004479"/>
    </source>
</evidence>
<evidence type="ECO:0000256" key="3">
    <source>
        <dbReference type="ARBA" id="ARBA00022808"/>
    </source>
</evidence>
<dbReference type="InterPro" id="IPR001106">
    <property type="entry name" value="Aromatic_Lyase"/>
</dbReference>
<dbReference type="CDD" id="cd00332">
    <property type="entry name" value="PAL-HAL"/>
    <property type="match status" value="1"/>
</dbReference>
<evidence type="ECO:0000256" key="9">
    <source>
        <dbReference type="RuleBase" id="RU004480"/>
    </source>
</evidence>
<feature type="cross-link" description="5-imidazolinone (Ala-Gly)" evidence="6">
    <location>
        <begin position="144"/>
        <end position="146"/>
    </location>
</feature>
<comment type="catalytic activity">
    <reaction evidence="5 6 8">
        <text>L-histidine = trans-urocanate + NH4(+)</text>
        <dbReference type="Rhea" id="RHEA:21232"/>
        <dbReference type="ChEBI" id="CHEBI:17771"/>
        <dbReference type="ChEBI" id="CHEBI:28938"/>
        <dbReference type="ChEBI" id="CHEBI:57595"/>
        <dbReference type="EC" id="4.3.1.3"/>
    </reaction>
</comment>
<feature type="modified residue" description="2,3-didehydroalanine (Ser)" evidence="6">
    <location>
        <position position="145"/>
    </location>
</feature>
<dbReference type="GO" id="GO:0004397">
    <property type="term" value="F:histidine ammonia-lyase activity"/>
    <property type="evidence" value="ECO:0007669"/>
    <property type="project" value="UniProtKB-UniRule"/>
</dbReference>
<keyword evidence="11" id="KW-1185">Reference proteome</keyword>
<dbReference type="SUPFAM" id="SSF48557">
    <property type="entry name" value="L-aspartase-like"/>
    <property type="match status" value="1"/>
</dbReference>
<keyword evidence="3 6" id="KW-0369">Histidine metabolism</keyword>
<dbReference type="InterPro" id="IPR022313">
    <property type="entry name" value="Phe/His_NH3-lyase_AS"/>
</dbReference>
<evidence type="ECO:0000256" key="5">
    <source>
        <dbReference type="ARBA" id="ARBA00049269"/>
    </source>
</evidence>
<dbReference type="RefSeq" id="WP_111730443.1">
    <property type="nucleotide sequence ID" value="NZ_QHKO01000006.1"/>
</dbReference>
<evidence type="ECO:0000256" key="2">
    <source>
        <dbReference type="ARBA" id="ARBA00012994"/>
    </source>
</evidence>
<dbReference type="OrthoDB" id="9806955at2"/>
<gene>
    <name evidence="6 10" type="primary">hutH</name>
    <name evidence="10" type="ORF">DL240_13560</name>
</gene>
<dbReference type="NCBIfam" id="TIGR01225">
    <property type="entry name" value="hutH"/>
    <property type="match status" value="1"/>
</dbReference>
<comment type="pathway">
    <text evidence="1 6 8">Amino-acid degradation; L-histidine degradation into L-glutamate; N-formimidoyl-L-glutamate from L-histidine: step 1/3.</text>
</comment>
<dbReference type="GO" id="GO:0019556">
    <property type="term" value="P:L-histidine catabolic process to glutamate and formamide"/>
    <property type="evidence" value="ECO:0007669"/>
    <property type="project" value="UniProtKB-UniPathway"/>
</dbReference>